<feature type="transmembrane region" description="Helical" evidence="1">
    <location>
        <begin position="36"/>
        <end position="55"/>
    </location>
</feature>
<proteinExistence type="predicted"/>
<name>A0ABP9DL77_9BACT</name>
<comment type="caution">
    <text evidence="2">The sequence shown here is derived from an EMBL/GenBank/DDBJ whole genome shotgun (WGS) entry which is preliminary data.</text>
</comment>
<keyword evidence="1" id="KW-0812">Transmembrane</keyword>
<evidence type="ECO:0000256" key="1">
    <source>
        <dbReference type="SAM" id="Phobius"/>
    </source>
</evidence>
<protein>
    <submittedName>
        <fullName evidence="2">DUF2809 domain-containing protein</fullName>
    </submittedName>
</protein>
<dbReference type="RefSeq" id="WP_345374916.1">
    <property type="nucleotide sequence ID" value="NZ_BAABJX010000065.1"/>
</dbReference>
<dbReference type="EMBL" id="BAABJX010000065">
    <property type="protein sequence ID" value="GAA4850553.1"/>
    <property type="molecule type" value="Genomic_DNA"/>
</dbReference>
<evidence type="ECO:0000313" key="2">
    <source>
        <dbReference type="EMBL" id="GAA4850553.1"/>
    </source>
</evidence>
<organism evidence="2 3">
    <name type="scientific">Algivirga pacifica</name>
    <dbReference type="NCBI Taxonomy" id="1162670"/>
    <lineage>
        <taxon>Bacteria</taxon>
        <taxon>Pseudomonadati</taxon>
        <taxon>Bacteroidota</taxon>
        <taxon>Cytophagia</taxon>
        <taxon>Cytophagales</taxon>
        <taxon>Flammeovirgaceae</taxon>
        <taxon>Algivirga</taxon>
    </lineage>
</organism>
<dbReference type="Pfam" id="PF10990">
    <property type="entry name" value="DUF2809"/>
    <property type="match status" value="1"/>
</dbReference>
<reference evidence="3" key="1">
    <citation type="journal article" date="2019" name="Int. J. Syst. Evol. Microbiol.">
        <title>The Global Catalogue of Microorganisms (GCM) 10K type strain sequencing project: providing services to taxonomists for standard genome sequencing and annotation.</title>
        <authorList>
            <consortium name="The Broad Institute Genomics Platform"/>
            <consortium name="The Broad Institute Genome Sequencing Center for Infectious Disease"/>
            <person name="Wu L."/>
            <person name="Ma J."/>
        </authorList>
    </citation>
    <scope>NUCLEOTIDE SEQUENCE [LARGE SCALE GENOMIC DNA]</scope>
    <source>
        <strain evidence="3">JCM 18326</strain>
    </source>
</reference>
<accession>A0ABP9DL77</accession>
<feature type="transmembrane region" description="Helical" evidence="1">
    <location>
        <begin position="106"/>
        <end position="124"/>
    </location>
</feature>
<keyword evidence="1" id="KW-0472">Membrane</keyword>
<sequence length="134" mass="15538">MRRTYTTQATAIMITIALGLPSRLFQETLPHWYVTYAGDFCWAMLVFFLIGSLFPKASTLRGMGYALVFAYSIEFSQLWKPEWLQTLRSYKLIALVIGRGFLWSDLIAYTLGILLAGLIDWGWYRKRKRILLPS</sequence>
<dbReference type="InterPro" id="IPR021257">
    <property type="entry name" value="DUF2809"/>
</dbReference>
<evidence type="ECO:0000313" key="3">
    <source>
        <dbReference type="Proteomes" id="UP001500298"/>
    </source>
</evidence>
<gene>
    <name evidence="2" type="ORF">GCM10023331_39030</name>
</gene>
<keyword evidence="3" id="KW-1185">Reference proteome</keyword>
<keyword evidence="1" id="KW-1133">Transmembrane helix</keyword>
<dbReference type="Proteomes" id="UP001500298">
    <property type="component" value="Unassembled WGS sequence"/>
</dbReference>